<name>A0A2M9R823_9FLAO</name>
<keyword evidence="2" id="KW-1185">Reference proteome</keyword>
<proteinExistence type="predicted"/>
<dbReference type="AlphaFoldDB" id="A0A2M9R823"/>
<accession>A0A2M9R823</accession>
<dbReference type="OrthoDB" id="1365806at2"/>
<comment type="caution">
    <text evidence="1">The sequence shown here is derived from an EMBL/GenBank/DDBJ whole genome shotgun (WGS) entry which is preliminary data.</text>
</comment>
<dbReference type="RefSeq" id="WP_100678560.1">
    <property type="nucleotide sequence ID" value="NZ_JAJUJS010000035.1"/>
</dbReference>
<reference evidence="1 2" key="1">
    <citation type="submission" date="2017-06" db="EMBL/GenBank/DDBJ databases">
        <title>Description of Avrilella dinanensis gen. nov. sp. nov.</title>
        <authorList>
            <person name="Leyer C."/>
            <person name="Sassi M."/>
            <person name="Minet J."/>
            <person name="Kayal S."/>
            <person name="Cattoir V."/>
        </authorList>
    </citation>
    <scope>NUCLEOTIDE SEQUENCE [LARGE SCALE GENOMIC DNA]</scope>
    <source>
        <strain evidence="1 2">UR159</strain>
    </source>
</reference>
<evidence type="ECO:0000313" key="1">
    <source>
        <dbReference type="EMBL" id="PJR05001.1"/>
    </source>
</evidence>
<sequence>MNYTDIIIAIIDRTQVIYEWFVKIFGYIADWFDRFKDFILELVETIKDRFFTKEDLDSYLKNYLETEHNFI</sequence>
<evidence type="ECO:0000313" key="2">
    <source>
        <dbReference type="Proteomes" id="UP000231960"/>
    </source>
</evidence>
<dbReference type="Proteomes" id="UP000231960">
    <property type="component" value="Unassembled WGS sequence"/>
</dbReference>
<protein>
    <submittedName>
        <fullName evidence="1">Uncharacterized protein</fullName>
    </submittedName>
</protein>
<dbReference type="EMBL" id="NIPO01000001">
    <property type="protein sequence ID" value="PJR05001.1"/>
    <property type="molecule type" value="Genomic_DNA"/>
</dbReference>
<organism evidence="1 2">
    <name type="scientific">Avrilella dinanensis</name>
    <dbReference type="NCBI Taxonomy" id="2008672"/>
    <lineage>
        <taxon>Bacteria</taxon>
        <taxon>Pseudomonadati</taxon>
        <taxon>Bacteroidota</taxon>
        <taxon>Flavobacteriia</taxon>
        <taxon>Flavobacteriales</taxon>
        <taxon>Flavobacteriaceae</taxon>
        <taxon>Avrilella</taxon>
    </lineage>
</organism>
<gene>
    <name evidence="1" type="ORF">CDL10_10925</name>
</gene>